<evidence type="ECO:0000313" key="2">
    <source>
        <dbReference type="Proteomes" id="UP000199705"/>
    </source>
</evidence>
<organism evidence="1 2">
    <name type="scientific">Mucilaginibacter gossypii</name>
    <dbReference type="NCBI Taxonomy" id="551996"/>
    <lineage>
        <taxon>Bacteria</taxon>
        <taxon>Pseudomonadati</taxon>
        <taxon>Bacteroidota</taxon>
        <taxon>Sphingobacteriia</taxon>
        <taxon>Sphingobacteriales</taxon>
        <taxon>Sphingobacteriaceae</taxon>
        <taxon>Mucilaginibacter</taxon>
    </lineage>
</organism>
<dbReference type="EMBL" id="FNCG01000018">
    <property type="protein sequence ID" value="SDI26558.1"/>
    <property type="molecule type" value="Genomic_DNA"/>
</dbReference>
<dbReference type="AlphaFoldDB" id="A0A1G8J5K4"/>
<name>A0A1G8J5K4_9SPHI</name>
<dbReference type="STRING" id="551996.SAMN05192573_1185"/>
<keyword evidence="2" id="KW-1185">Reference proteome</keyword>
<evidence type="ECO:0000313" key="1">
    <source>
        <dbReference type="EMBL" id="SDI26558.1"/>
    </source>
</evidence>
<gene>
    <name evidence="1" type="ORF">SAMN05192573_1185</name>
</gene>
<proteinExistence type="predicted"/>
<sequence length="176" mass="20311">MCGCQIFFSKLKRNIAFLCIDISVLRNQSGAGTVAKCSEFCAQIDLDEFFKALKNNYALYLDEQTDLLIDYCRNEDIQYGSARKVLNIFFRHICYNGFIQREFINEDDLYSNTSVLAPLELPIDSRTANSLSQEKWTSIKGLDRAVHQQYQDLAFTEAQRRGVARIHLDVEFWTPA</sequence>
<protein>
    <submittedName>
        <fullName evidence="1">Uncharacterized protein</fullName>
    </submittedName>
</protein>
<accession>A0A1G8J5K4</accession>
<reference evidence="2" key="1">
    <citation type="submission" date="2016-10" db="EMBL/GenBank/DDBJ databases">
        <authorList>
            <person name="Varghese N."/>
            <person name="Submissions S."/>
        </authorList>
    </citation>
    <scope>NUCLEOTIDE SEQUENCE [LARGE SCALE GENOMIC DNA]</scope>
    <source>
        <strain evidence="2">Gh-67</strain>
    </source>
</reference>
<dbReference type="Proteomes" id="UP000199705">
    <property type="component" value="Unassembled WGS sequence"/>
</dbReference>